<dbReference type="Gene3D" id="3.40.190.10">
    <property type="entry name" value="Periplasmic binding protein-like II"/>
    <property type="match status" value="2"/>
</dbReference>
<dbReference type="Proteomes" id="UP000054893">
    <property type="component" value="Unassembled WGS sequence"/>
</dbReference>
<dbReference type="InterPro" id="IPR001638">
    <property type="entry name" value="Solute-binding_3/MltF_N"/>
</dbReference>
<feature type="signal peptide" evidence="5">
    <location>
        <begin position="1"/>
        <end position="31"/>
    </location>
</feature>
<dbReference type="CDD" id="cd01004">
    <property type="entry name" value="PBP2_MidA_like"/>
    <property type="match status" value="1"/>
</dbReference>
<sequence length="282" mass="30611">MIDSLFRRTVGCFMFGAMTLAVTLTAPFAHAQTPVGGKGTLTAAIVPNYPPFEYKDPATDELTGFDVDLGQALAAKMGVKLKWEETSFDQMMSALTTHRVDAILSGMTDLPARRESVNFLDYIKTGPQFYTLKARGGEYAQMDAVCGKRVGSSRRTSFPDDTKHWSDEHCVKAGKPAIVVVGTDGSADARLQLRQGRLDAAVQGGETLPYQNTLEKDAYAPIGQPFLLQYTAIGMAKDNAALSDAMTQAFGKLLADGTYKKILTKWGLQDHAVTKVVINSQE</sequence>
<dbReference type="OrthoDB" id="8994218at2"/>
<dbReference type="EMBL" id="FCOC02000003">
    <property type="protein sequence ID" value="SAL22857.1"/>
    <property type="molecule type" value="Genomic_DNA"/>
</dbReference>
<dbReference type="RefSeq" id="WP_060818262.1">
    <property type="nucleotide sequence ID" value="NZ_FCOC02000003.1"/>
</dbReference>
<dbReference type="AlphaFoldDB" id="A0A158FT51"/>
<evidence type="ECO:0000256" key="5">
    <source>
        <dbReference type="SAM" id="SignalP"/>
    </source>
</evidence>
<feature type="domain" description="Solute-binding protein family 3/N-terminal" evidence="6">
    <location>
        <begin position="40"/>
        <end position="270"/>
    </location>
</feature>
<dbReference type="PANTHER" id="PTHR35936">
    <property type="entry name" value="MEMBRANE-BOUND LYTIC MUREIN TRANSGLYCOSYLASE F"/>
    <property type="match status" value="1"/>
</dbReference>
<evidence type="ECO:0000256" key="2">
    <source>
        <dbReference type="ARBA" id="ARBA00010333"/>
    </source>
</evidence>
<dbReference type="GO" id="GO:0030313">
    <property type="term" value="C:cell envelope"/>
    <property type="evidence" value="ECO:0007669"/>
    <property type="project" value="UniProtKB-SubCell"/>
</dbReference>
<keyword evidence="3 5" id="KW-0732">Signal</keyword>
<dbReference type="SUPFAM" id="SSF53850">
    <property type="entry name" value="Periplasmic binding protein-like II"/>
    <property type="match status" value="1"/>
</dbReference>
<evidence type="ECO:0000313" key="8">
    <source>
        <dbReference type="Proteomes" id="UP000054893"/>
    </source>
</evidence>
<comment type="similarity">
    <text evidence="2 4">Belongs to the bacterial solute-binding protein 3 family.</text>
</comment>
<evidence type="ECO:0000259" key="6">
    <source>
        <dbReference type="SMART" id="SM00062"/>
    </source>
</evidence>
<evidence type="ECO:0000256" key="4">
    <source>
        <dbReference type="RuleBase" id="RU003744"/>
    </source>
</evidence>
<name>A0A158FT51_CABSO</name>
<evidence type="ECO:0000256" key="3">
    <source>
        <dbReference type="ARBA" id="ARBA00022729"/>
    </source>
</evidence>
<evidence type="ECO:0000313" key="7">
    <source>
        <dbReference type="EMBL" id="SAL22857.1"/>
    </source>
</evidence>
<gene>
    <name evidence="7" type="ORF">AWB64_01758</name>
</gene>
<organism evidence="7 8">
    <name type="scientific">Caballeronia sordidicola</name>
    <name type="common">Burkholderia sordidicola</name>
    <dbReference type="NCBI Taxonomy" id="196367"/>
    <lineage>
        <taxon>Bacteria</taxon>
        <taxon>Pseudomonadati</taxon>
        <taxon>Pseudomonadota</taxon>
        <taxon>Betaproteobacteria</taxon>
        <taxon>Burkholderiales</taxon>
        <taxon>Burkholderiaceae</taxon>
        <taxon>Caballeronia</taxon>
    </lineage>
</organism>
<reference evidence="7 8" key="1">
    <citation type="submission" date="2016-01" db="EMBL/GenBank/DDBJ databases">
        <authorList>
            <person name="Oliw E.H."/>
        </authorList>
    </citation>
    <scope>NUCLEOTIDE SEQUENCE [LARGE SCALE GENOMIC DNA]</scope>
    <source>
        <strain evidence="7">LMG 22029</strain>
    </source>
</reference>
<proteinExistence type="inferred from homology"/>
<dbReference type="Pfam" id="PF00497">
    <property type="entry name" value="SBP_bac_3"/>
    <property type="match status" value="1"/>
</dbReference>
<feature type="chain" id="PRO_5007810302" evidence="5">
    <location>
        <begin position="32"/>
        <end position="282"/>
    </location>
</feature>
<dbReference type="SMART" id="SM00062">
    <property type="entry name" value="PBPb"/>
    <property type="match status" value="1"/>
</dbReference>
<dbReference type="InterPro" id="IPR018313">
    <property type="entry name" value="SBP_3_CS"/>
</dbReference>
<dbReference type="PROSITE" id="PS01039">
    <property type="entry name" value="SBP_BACTERIAL_3"/>
    <property type="match status" value="1"/>
</dbReference>
<accession>A0A158FT51</accession>
<dbReference type="PANTHER" id="PTHR35936:SF17">
    <property type="entry name" value="ARGININE-BINDING EXTRACELLULAR PROTEIN ARTP"/>
    <property type="match status" value="1"/>
</dbReference>
<protein>
    <submittedName>
        <fullName evidence="7">Extracellular solute-binding protein</fullName>
    </submittedName>
</protein>
<comment type="subcellular location">
    <subcellularLocation>
        <location evidence="1">Cell envelope</location>
    </subcellularLocation>
</comment>
<evidence type="ECO:0000256" key="1">
    <source>
        <dbReference type="ARBA" id="ARBA00004196"/>
    </source>
</evidence>